<dbReference type="EMBL" id="JAKUCV010007782">
    <property type="protein sequence ID" value="KAJ4821982.1"/>
    <property type="molecule type" value="Genomic_DNA"/>
</dbReference>
<dbReference type="InterPro" id="IPR040256">
    <property type="entry name" value="At4g02000-like"/>
</dbReference>
<dbReference type="OrthoDB" id="1751344at2759"/>
<dbReference type="Proteomes" id="UP001141552">
    <property type="component" value="Unassembled WGS sequence"/>
</dbReference>
<accession>A0A9Q0EZT0</accession>
<protein>
    <recommendedName>
        <fullName evidence="2">DUF4283 domain-containing protein</fullName>
    </recommendedName>
</protein>
<organism evidence="3 4">
    <name type="scientific">Turnera subulata</name>
    <dbReference type="NCBI Taxonomy" id="218843"/>
    <lineage>
        <taxon>Eukaryota</taxon>
        <taxon>Viridiplantae</taxon>
        <taxon>Streptophyta</taxon>
        <taxon>Embryophyta</taxon>
        <taxon>Tracheophyta</taxon>
        <taxon>Spermatophyta</taxon>
        <taxon>Magnoliopsida</taxon>
        <taxon>eudicotyledons</taxon>
        <taxon>Gunneridae</taxon>
        <taxon>Pentapetalae</taxon>
        <taxon>rosids</taxon>
        <taxon>fabids</taxon>
        <taxon>Malpighiales</taxon>
        <taxon>Passifloraceae</taxon>
        <taxon>Turnera</taxon>
    </lineage>
</organism>
<dbReference type="PANTHER" id="PTHR31286:SF165">
    <property type="entry name" value="DUF4283 DOMAIN-CONTAINING PROTEIN"/>
    <property type="match status" value="1"/>
</dbReference>
<dbReference type="AlphaFoldDB" id="A0A9Q0EZT0"/>
<evidence type="ECO:0000313" key="3">
    <source>
        <dbReference type="EMBL" id="KAJ4821982.1"/>
    </source>
</evidence>
<reference evidence="3" key="2">
    <citation type="journal article" date="2023" name="Plants (Basel)">
        <title>Annotation of the Turnera subulata (Passifloraceae) Draft Genome Reveals the S-Locus Evolved after the Divergence of Turneroideae from Passifloroideae in a Stepwise Manner.</title>
        <authorList>
            <person name="Henning P.M."/>
            <person name="Roalson E.H."/>
            <person name="Mir W."/>
            <person name="McCubbin A.G."/>
            <person name="Shore J.S."/>
        </authorList>
    </citation>
    <scope>NUCLEOTIDE SEQUENCE</scope>
    <source>
        <strain evidence="3">F60SS</strain>
    </source>
</reference>
<reference evidence="3" key="1">
    <citation type="submission" date="2022-02" db="EMBL/GenBank/DDBJ databases">
        <authorList>
            <person name="Henning P.M."/>
            <person name="McCubbin A.G."/>
            <person name="Shore J.S."/>
        </authorList>
    </citation>
    <scope>NUCLEOTIDE SEQUENCE</scope>
    <source>
        <strain evidence="3">F60SS</strain>
        <tissue evidence="3">Leaves</tissue>
    </source>
</reference>
<evidence type="ECO:0000259" key="2">
    <source>
        <dbReference type="Pfam" id="PF14111"/>
    </source>
</evidence>
<comment type="caution">
    <text evidence="3">The sequence shown here is derived from an EMBL/GenBank/DDBJ whole genome shotgun (WGS) entry which is preliminary data.</text>
</comment>
<evidence type="ECO:0000313" key="4">
    <source>
        <dbReference type="Proteomes" id="UP001141552"/>
    </source>
</evidence>
<gene>
    <name evidence="3" type="ORF">Tsubulata_007529</name>
</gene>
<feature type="region of interest" description="Disordered" evidence="1">
    <location>
        <begin position="317"/>
        <end position="337"/>
    </location>
</feature>
<keyword evidence="4" id="KW-1185">Reference proteome</keyword>
<feature type="domain" description="DUF4283" evidence="2">
    <location>
        <begin position="82"/>
        <end position="158"/>
    </location>
</feature>
<dbReference type="PANTHER" id="PTHR31286">
    <property type="entry name" value="GLYCINE-RICH CELL WALL STRUCTURAL PROTEIN 1.8-LIKE"/>
    <property type="match status" value="1"/>
</dbReference>
<sequence>MASSSLVYDAAGVARENSALVIDLGKMLLPNPNPSPSMKLKGKHVSASIPAPPLHFVERIFADDKSTLCIPPALLDIGCKKYGLCLVGQFMGTMPKMGLINAMLNKLWGRQGAISISHYKDEMLLIQFSNADALSHALLGGPWHVGGVPLVLRVWSSSLKKLDLCSTNLPVRVQLNNVPLELLTQEGLNYIASTIGKPIRADQDCSQLFKGDRANVCIEVDYSKPLRHELTVDTRGEQVKIAKWVPKATSTAALSNAVATTAANNNISGASVLEVLKAPILPALSVASSEPIAEISTLVSLLCPVVDISDSGLNSLASAPSSSDTLPDILVASPKRS</sequence>
<evidence type="ECO:0000256" key="1">
    <source>
        <dbReference type="SAM" id="MobiDB-lite"/>
    </source>
</evidence>
<dbReference type="InterPro" id="IPR025558">
    <property type="entry name" value="DUF4283"/>
</dbReference>
<name>A0A9Q0EZT0_9ROSI</name>
<dbReference type="Pfam" id="PF14111">
    <property type="entry name" value="DUF4283"/>
    <property type="match status" value="1"/>
</dbReference>
<proteinExistence type="predicted"/>